<dbReference type="Proteomes" id="UP000010146">
    <property type="component" value="Unassembled WGS sequence"/>
</dbReference>
<accession>A0A0F5PPR5</accession>
<dbReference type="EMBL" id="ABXP02000030">
    <property type="protein sequence ID" value="KKC30575.1"/>
    <property type="molecule type" value="Genomic_DNA"/>
</dbReference>
<comment type="caution">
    <text evidence="1">The sequence shown here is derived from an EMBL/GenBank/DDBJ whole genome shotgun (WGS) entry which is preliminary data.</text>
</comment>
<dbReference type="AlphaFoldDB" id="A0A0F5PPR5"/>
<reference evidence="1 2" key="2">
    <citation type="journal article" date="2015" name="BMC Genomics">
        <title>Analysis of three genomes within the thermophilic bacterial species Caldanaerobacter subterraneus with a focus on carbon monoxide dehydrogenase evolution and hydrolase diversity.</title>
        <authorList>
            <person name="Sant'Anna F.H."/>
            <person name="Lebedinsky A.V."/>
            <person name="Sokolova T.G."/>
            <person name="Robb F.T."/>
            <person name="Gonzalez J.M."/>
        </authorList>
    </citation>
    <scope>NUCLEOTIDE SEQUENCE [LARGE SCALE GENOMIC DNA]</scope>
    <source>
        <strain evidence="1 2">DSM 12653</strain>
    </source>
</reference>
<name>A0A0F5PPR5_9THEO</name>
<proteinExistence type="predicted"/>
<reference evidence="2" key="3">
    <citation type="submission" date="2015-02" db="EMBL/GenBank/DDBJ databases">
        <title>Genome analysis of three genomes within the thermophilic hydrogenogenic bacterial species Caldanaerobacter subterraneus.</title>
        <authorList>
            <person name="Sant'Anna F.H."/>
            <person name="Lebedinsky A."/>
            <person name="Sokolova T."/>
            <person name="Robb F.T."/>
            <person name="Gonzalez J.M."/>
        </authorList>
    </citation>
    <scope>NUCLEOTIDE SEQUENCE [LARGE SCALE GENOMIC DNA]</scope>
    <source>
        <strain evidence="2">DSM 12653</strain>
    </source>
</reference>
<reference evidence="1 2" key="1">
    <citation type="submission" date="2008-07" db="EMBL/GenBank/DDBJ databases">
        <authorList>
            <person name="Gonzalez J."/>
            <person name="Sokolova T."/>
            <person name="Ferriera S."/>
            <person name="Johnson J."/>
            <person name="Kravitz S."/>
            <person name="Beeson K."/>
            <person name="Sutton G."/>
            <person name="Rogers Y.-H."/>
            <person name="Friedman R."/>
            <person name="Frazier M."/>
            <person name="Venter J.C."/>
        </authorList>
    </citation>
    <scope>NUCLEOTIDE SEQUENCE [LARGE SCALE GENOMIC DNA]</scope>
    <source>
        <strain evidence="1 2">DSM 12653</strain>
    </source>
</reference>
<gene>
    <name evidence="1" type="ORF">CDSM653_00430</name>
</gene>
<protein>
    <submittedName>
        <fullName evidence="1">Uncharacterized protein</fullName>
    </submittedName>
</protein>
<evidence type="ECO:0000313" key="1">
    <source>
        <dbReference type="EMBL" id="KKC30575.1"/>
    </source>
</evidence>
<sequence length="35" mass="4152">MKNGLQGGKYLDMTEYFEWQKEISKKSKDKVISIK</sequence>
<evidence type="ECO:0000313" key="2">
    <source>
        <dbReference type="Proteomes" id="UP000010146"/>
    </source>
</evidence>
<organism evidence="1 2">
    <name type="scientific">Caldanaerobacter subterraneus subsp. pacificus DSM 12653</name>
    <dbReference type="NCBI Taxonomy" id="391606"/>
    <lineage>
        <taxon>Bacteria</taxon>
        <taxon>Bacillati</taxon>
        <taxon>Bacillota</taxon>
        <taxon>Clostridia</taxon>
        <taxon>Thermoanaerobacterales</taxon>
        <taxon>Thermoanaerobacteraceae</taxon>
        <taxon>Caldanaerobacter</taxon>
    </lineage>
</organism>